<evidence type="ECO:0000313" key="3">
    <source>
        <dbReference type="Proteomes" id="UP000653578"/>
    </source>
</evidence>
<reference evidence="2 3" key="1">
    <citation type="submission" date="2019-10" db="EMBL/GenBank/DDBJ databases">
        <title>Description of Paenibacillus humi sp. nov.</title>
        <authorList>
            <person name="Carlier A."/>
            <person name="Qi S."/>
        </authorList>
    </citation>
    <scope>NUCLEOTIDE SEQUENCE [LARGE SCALE GENOMIC DNA]</scope>
    <source>
        <strain evidence="2 3">LMG 31461</strain>
    </source>
</reference>
<feature type="transmembrane region" description="Helical" evidence="1">
    <location>
        <begin position="110"/>
        <end position="133"/>
    </location>
</feature>
<organism evidence="2 3">
    <name type="scientific">Paenibacillus plantarum</name>
    <dbReference type="NCBI Taxonomy" id="2654975"/>
    <lineage>
        <taxon>Bacteria</taxon>
        <taxon>Bacillati</taxon>
        <taxon>Bacillota</taxon>
        <taxon>Bacilli</taxon>
        <taxon>Bacillales</taxon>
        <taxon>Paenibacillaceae</taxon>
        <taxon>Paenibacillus</taxon>
    </lineage>
</organism>
<feature type="transmembrane region" description="Helical" evidence="1">
    <location>
        <begin position="173"/>
        <end position="200"/>
    </location>
</feature>
<proteinExistence type="predicted"/>
<dbReference type="PANTHER" id="PTHR40076:SF1">
    <property type="entry name" value="MEMBRANE PROTEIN"/>
    <property type="match status" value="1"/>
</dbReference>
<dbReference type="Pfam" id="PF06161">
    <property type="entry name" value="DUF975"/>
    <property type="match status" value="1"/>
</dbReference>
<dbReference type="PANTHER" id="PTHR40076">
    <property type="entry name" value="MEMBRANE PROTEIN-RELATED"/>
    <property type="match status" value="1"/>
</dbReference>
<evidence type="ECO:0000256" key="1">
    <source>
        <dbReference type="SAM" id="Phobius"/>
    </source>
</evidence>
<keyword evidence="1" id="KW-1133">Transmembrane helix</keyword>
<dbReference type="InterPro" id="IPR010380">
    <property type="entry name" value="DUF975"/>
</dbReference>
<feature type="transmembrane region" description="Helical" evidence="1">
    <location>
        <begin position="32"/>
        <end position="52"/>
    </location>
</feature>
<sequence length="224" mass="25674">MLIKLYIQREKRVNMKNSREIREEARKALKGNWLAAVGLYLITILITLPFAIGSSLTENGEHYVLSILFSLGSILLSVVISTTVSTYFLHIARQQKIGYADSFSFAFKKFWPFFKLTFLMGLKILAWTLLFIIPGIIASLRYSQAIYIKLDNPELSSSKAIRVSSEMMKGYKWKYFCLALSFIGWVLLVPFTLFIGGLWVSAYYNTARSVFYDILNADRIVKLT</sequence>
<evidence type="ECO:0000313" key="2">
    <source>
        <dbReference type="EMBL" id="NOU66703.1"/>
    </source>
</evidence>
<keyword evidence="3" id="KW-1185">Reference proteome</keyword>
<keyword evidence="1" id="KW-0472">Membrane</keyword>
<feature type="transmembrane region" description="Helical" evidence="1">
    <location>
        <begin position="64"/>
        <end position="89"/>
    </location>
</feature>
<keyword evidence="1" id="KW-0812">Transmembrane</keyword>
<gene>
    <name evidence="2" type="ORF">GC096_21900</name>
</gene>
<dbReference type="Proteomes" id="UP000653578">
    <property type="component" value="Unassembled WGS sequence"/>
</dbReference>
<protein>
    <submittedName>
        <fullName evidence="2">DUF975 family protein</fullName>
    </submittedName>
</protein>
<accession>A0ABX1XDZ9</accession>
<comment type="caution">
    <text evidence="2">The sequence shown here is derived from an EMBL/GenBank/DDBJ whole genome shotgun (WGS) entry which is preliminary data.</text>
</comment>
<dbReference type="EMBL" id="WHNY01000065">
    <property type="protein sequence ID" value="NOU66703.1"/>
    <property type="molecule type" value="Genomic_DNA"/>
</dbReference>
<name>A0ABX1XDZ9_9BACL</name>